<evidence type="ECO:0000256" key="1">
    <source>
        <dbReference type="ARBA" id="ARBA00001947"/>
    </source>
</evidence>
<feature type="domain" description="Peptidase M3A/M3B catalytic" evidence="7">
    <location>
        <begin position="2"/>
        <end position="292"/>
    </location>
</feature>
<name>A0A645EAD8_9ZZZZ</name>
<accession>A0A645EAD8</accession>
<sequence>MGLEKLAHYDVYVPLLKGLQVRTSYEEAVTTIANALAPLGEAYVTTLSKGLLEDRWVDRYENKGKRSGAFSSGTYTSKPYILLNYKEDVLRDLFTVAHEGGHSMHSWYSVRNNPYLHADYTIFEAEVASTFNEQLVAKYLLEHAEDDTMKAYILGKQIDDIVATLFRQTMFAEYEMITHRIAESGTPLTLEVLRKEYRTLLTTYFGEGVQFEEQSDLEGLRIPHFYSPFYVYKYATGLSAAIALSQKVLNGGEKERQDYLSFLKSGGSLYPIESLRKAGVDMTSEKPVKDALSTFAGLLDQLEKLLGVNS</sequence>
<evidence type="ECO:0000256" key="3">
    <source>
        <dbReference type="ARBA" id="ARBA00022723"/>
    </source>
</evidence>
<dbReference type="CDD" id="cd09608">
    <property type="entry name" value="M3B_PepF"/>
    <property type="match status" value="1"/>
</dbReference>
<protein>
    <submittedName>
        <fullName evidence="8">Oligoendopeptidase F, plasmid</fullName>
        <ecNumber evidence="8">3.4.24.-</ecNumber>
    </submittedName>
</protein>
<dbReference type="GO" id="GO:0004222">
    <property type="term" value="F:metalloendopeptidase activity"/>
    <property type="evidence" value="ECO:0007669"/>
    <property type="project" value="InterPro"/>
</dbReference>
<keyword evidence="3" id="KW-0479">Metal-binding</keyword>
<dbReference type="InterPro" id="IPR001567">
    <property type="entry name" value="Pept_M3A_M3B_dom"/>
</dbReference>
<dbReference type="GO" id="GO:0046872">
    <property type="term" value="F:metal ion binding"/>
    <property type="evidence" value="ECO:0007669"/>
    <property type="project" value="UniProtKB-KW"/>
</dbReference>
<evidence type="ECO:0000256" key="2">
    <source>
        <dbReference type="ARBA" id="ARBA00022670"/>
    </source>
</evidence>
<keyword evidence="5" id="KW-0862">Zinc</keyword>
<dbReference type="Pfam" id="PF01432">
    <property type="entry name" value="Peptidase_M3"/>
    <property type="match status" value="1"/>
</dbReference>
<comment type="cofactor">
    <cofactor evidence="1">
        <name>Zn(2+)</name>
        <dbReference type="ChEBI" id="CHEBI:29105"/>
    </cofactor>
</comment>
<reference evidence="8" key="1">
    <citation type="submission" date="2019-08" db="EMBL/GenBank/DDBJ databases">
        <authorList>
            <person name="Kucharzyk K."/>
            <person name="Murdoch R.W."/>
            <person name="Higgins S."/>
            <person name="Loffler F."/>
        </authorList>
    </citation>
    <scope>NUCLEOTIDE SEQUENCE</scope>
</reference>
<evidence type="ECO:0000256" key="5">
    <source>
        <dbReference type="ARBA" id="ARBA00022833"/>
    </source>
</evidence>
<comment type="caution">
    <text evidence="8">The sequence shown here is derived from an EMBL/GenBank/DDBJ whole genome shotgun (WGS) entry which is preliminary data.</text>
</comment>
<dbReference type="EC" id="3.4.24.-" evidence="8"/>
<dbReference type="GO" id="GO:0006508">
    <property type="term" value="P:proteolysis"/>
    <property type="evidence" value="ECO:0007669"/>
    <property type="project" value="UniProtKB-KW"/>
</dbReference>
<keyword evidence="6" id="KW-0482">Metalloprotease</keyword>
<dbReference type="AlphaFoldDB" id="A0A645EAD8"/>
<evidence type="ECO:0000259" key="7">
    <source>
        <dbReference type="Pfam" id="PF01432"/>
    </source>
</evidence>
<organism evidence="8">
    <name type="scientific">bioreactor metagenome</name>
    <dbReference type="NCBI Taxonomy" id="1076179"/>
    <lineage>
        <taxon>unclassified sequences</taxon>
        <taxon>metagenomes</taxon>
        <taxon>ecological metagenomes</taxon>
    </lineage>
</organism>
<dbReference type="EMBL" id="VSSQ01044283">
    <property type="protein sequence ID" value="MPM98098.1"/>
    <property type="molecule type" value="Genomic_DNA"/>
</dbReference>
<dbReference type="InterPro" id="IPR042088">
    <property type="entry name" value="OligoPept_F_C"/>
</dbReference>
<dbReference type="SUPFAM" id="SSF55486">
    <property type="entry name" value="Metalloproteases ('zincins'), catalytic domain"/>
    <property type="match status" value="1"/>
</dbReference>
<gene>
    <name evidence="8" type="primary">pepF1_27</name>
    <name evidence="8" type="ORF">SDC9_145279</name>
</gene>
<proteinExistence type="predicted"/>
<evidence type="ECO:0000313" key="8">
    <source>
        <dbReference type="EMBL" id="MPM98098.1"/>
    </source>
</evidence>
<keyword evidence="4 8" id="KW-0378">Hydrolase</keyword>
<evidence type="ECO:0000256" key="4">
    <source>
        <dbReference type="ARBA" id="ARBA00022801"/>
    </source>
</evidence>
<keyword evidence="2" id="KW-0645">Protease</keyword>
<dbReference type="Gene3D" id="1.10.1370.20">
    <property type="entry name" value="Oligoendopeptidase f, C-terminal domain"/>
    <property type="match status" value="1"/>
</dbReference>
<evidence type="ECO:0000256" key="6">
    <source>
        <dbReference type="ARBA" id="ARBA00023049"/>
    </source>
</evidence>